<dbReference type="HAMAP" id="MF_01077">
    <property type="entry name" value="RimP"/>
    <property type="match status" value="1"/>
</dbReference>
<dbReference type="Gene3D" id="3.30.300.70">
    <property type="entry name" value="RimP-like superfamily, N-terminal"/>
    <property type="match status" value="1"/>
</dbReference>
<dbReference type="InterPro" id="IPR036847">
    <property type="entry name" value="RimP_C_sf"/>
</dbReference>
<evidence type="ECO:0000256" key="1">
    <source>
        <dbReference type="ARBA" id="ARBA00022490"/>
    </source>
</evidence>
<dbReference type="Proteomes" id="UP000532010">
    <property type="component" value="Unassembled WGS sequence"/>
</dbReference>
<dbReference type="PANTHER" id="PTHR33867">
    <property type="entry name" value="RIBOSOME MATURATION FACTOR RIMP"/>
    <property type="match status" value="1"/>
</dbReference>
<dbReference type="CDD" id="cd01734">
    <property type="entry name" value="YlxS_C"/>
    <property type="match status" value="1"/>
</dbReference>
<evidence type="ECO:0000313" key="8">
    <source>
        <dbReference type="Proteomes" id="UP000532010"/>
    </source>
</evidence>
<keyword evidence="8" id="KW-1185">Reference proteome</keyword>
<dbReference type="RefSeq" id="WP_183453587.1">
    <property type="nucleotide sequence ID" value="NZ_JACHWB010000007.1"/>
</dbReference>
<reference evidence="7 8" key="1">
    <citation type="submission" date="2020-08" db="EMBL/GenBank/DDBJ databases">
        <title>The Agave Microbiome: Exploring the role of microbial communities in plant adaptations to desert environments.</title>
        <authorList>
            <person name="Partida-Martinez L.P."/>
        </authorList>
    </citation>
    <scope>NUCLEOTIDE SEQUENCE [LARGE SCALE GENOMIC DNA]</scope>
    <source>
        <strain evidence="7 8">AT3.9</strain>
    </source>
</reference>
<comment type="function">
    <text evidence="3">Required for maturation of 30S ribosomal subunits.</text>
</comment>
<dbReference type="SUPFAM" id="SSF74942">
    <property type="entry name" value="YhbC-like, C-terminal domain"/>
    <property type="match status" value="1"/>
</dbReference>
<comment type="subcellular location">
    <subcellularLocation>
        <location evidence="3">Cytoplasm</location>
    </subcellularLocation>
</comment>
<comment type="caution">
    <text evidence="7">The sequence shown here is derived from an EMBL/GenBank/DDBJ whole genome shotgun (WGS) entry which is preliminary data.</text>
</comment>
<dbReference type="InterPro" id="IPR028989">
    <property type="entry name" value="RimP_N"/>
</dbReference>
<dbReference type="Pfam" id="PF02576">
    <property type="entry name" value="RimP_N"/>
    <property type="match status" value="1"/>
</dbReference>
<protein>
    <recommendedName>
        <fullName evidence="3">Ribosome maturation factor RimP</fullName>
    </recommendedName>
</protein>
<name>A0A7W4YZ78_9HYPH</name>
<gene>
    <name evidence="3" type="primary">rimP</name>
    <name evidence="7" type="ORF">FHR70_004139</name>
</gene>
<dbReference type="GO" id="GO:0005829">
    <property type="term" value="C:cytosol"/>
    <property type="evidence" value="ECO:0007669"/>
    <property type="project" value="TreeGrafter"/>
</dbReference>
<comment type="similarity">
    <text evidence="3">Belongs to the RimP family.</text>
</comment>
<accession>A0A7W4YZ78</accession>
<evidence type="ECO:0000259" key="5">
    <source>
        <dbReference type="Pfam" id="PF02576"/>
    </source>
</evidence>
<keyword evidence="2 3" id="KW-0690">Ribosome biogenesis</keyword>
<dbReference type="GO" id="GO:0000028">
    <property type="term" value="P:ribosomal small subunit assembly"/>
    <property type="evidence" value="ECO:0007669"/>
    <property type="project" value="TreeGrafter"/>
</dbReference>
<evidence type="ECO:0000313" key="7">
    <source>
        <dbReference type="EMBL" id="MBB3021049.1"/>
    </source>
</evidence>
<evidence type="ECO:0000256" key="3">
    <source>
        <dbReference type="HAMAP-Rule" id="MF_01077"/>
    </source>
</evidence>
<proteinExistence type="inferred from homology"/>
<dbReference type="NCBIfam" id="NF000932">
    <property type="entry name" value="PRK00092.2-5"/>
    <property type="match status" value="1"/>
</dbReference>
<dbReference type="AlphaFoldDB" id="A0A7W4YZ78"/>
<dbReference type="EMBL" id="JACHWB010000007">
    <property type="protein sequence ID" value="MBB3021049.1"/>
    <property type="molecule type" value="Genomic_DNA"/>
</dbReference>
<dbReference type="Pfam" id="PF17384">
    <property type="entry name" value="DUF150_C"/>
    <property type="match status" value="1"/>
</dbReference>
<keyword evidence="1 3" id="KW-0963">Cytoplasm</keyword>
<sequence>MTNERDKRLITENGVAARVATIVEPVIEDLGFNLVRVRVTGANGCTVQIMAERPDGTMSVSDCETVSRAISPVLDLEDPIDTAYHLEISSPGIDRPLVRESDFKRWTGYDAKIEMAVPLEGRKRFRGFLRGVENGKLVVELPDVKEGLDPIARLPLTDLGEAHLVLTDDLIRESLRRGTAPTTDDLDEDTDVVDAPDEPQDPSDQKKPN</sequence>
<feature type="compositionally biased region" description="Acidic residues" evidence="4">
    <location>
        <begin position="184"/>
        <end position="201"/>
    </location>
</feature>
<feature type="region of interest" description="Disordered" evidence="4">
    <location>
        <begin position="177"/>
        <end position="209"/>
    </location>
</feature>
<dbReference type="InterPro" id="IPR035956">
    <property type="entry name" value="RimP_N_sf"/>
</dbReference>
<evidence type="ECO:0000259" key="6">
    <source>
        <dbReference type="Pfam" id="PF17384"/>
    </source>
</evidence>
<evidence type="ECO:0000256" key="2">
    <source>
        <dbReference type="ARBA" id="ARBA00022517"/>
    </source>
</evidence>
<dbReference type="SUPFAM" id="SSF75420">
    <property type="entry name" value="YhbC-like, N-terminal domain"/>
    <property type="match status" value="1"/>
</dbReference>
<dbReference type="PANTHER" id="PTHR33867:SF1">
    <property type="entry name" value="RIBOSOME MATURATION FACTOR RIMP"/>
    <property type="match status" value="1"/>
</dbReference>
<evidence type="ECO:0000256" key="4">
    <source>
        <dbReference type="SAM" id="MobiDB-lite"/>
    </source>
</evidence>
<organism evidence="7 8">
    <name type="scientific">Microvirga lupini</name>
    <dbReference type="NCBI Taxonomy" id="420324"/>
    <lineage>
        <taxon>Bacteria</taxon>
        <taxon>Pseudomonadati</taxon>
        <taxon>Pseudomonadota</taxon>
        <taxon>Alphaproteobacteria</taxon>
        <taxon>Hyphomicrobiales</taxon>
        <taxon>Methylobacteriaceae</taxon>
        <taxon>Microvirga</taxon>
    </lineage>
</organism>
<dbReference type="InterPro" id="IPR003728">
    <property type="entry name" value="Ribosome_maturation_RimP"/>
</dbReference>
<feature type="domain" description="Ribosome maturation factor RimP C-terminal" evidence="6">
    <location>
        <begin position="97"/>
        <end position="167"/>
    </location>
</feature>
<dbReference type="InterPro" id="IPR028998">
    <property type="entry name" value="RimP_C"/>
</dbReference>
<feature type="domain" description="Ribosome maturation factor RimP N-terminal" evidence="5">
    <location>
        <begin position="22"/>
        <end position="94"/>
    </location>
</feature>
<dbReference type="GO" id="GO:0006412">
    <property type="term" value="P:translation"/>
    <property type="evidence" value="ECO:0007669"/>
    <property type="project" value="TreeGrafter"/>
</dbReference>